<dbReference type="OrthoDB" id="9816557at2"/>
<dbReference type="RefSeq" id="WP_130844719.1">
    <property type="nucleotide sequence ID" value="NZ_BJDY01000003.1"/>
</dbReference>
<dbReference type="CDD" id="cd06583">
    <property type="entry name" value="PGRP"/>
    <property type="match status" value="1"/>
</dbReference>
<dbReference type="SUPFAM" id="SSF55846">
    <property type="entry name" value="N-acetylmuramoyl-L-alanine amidase-like"/>
    <property type="match status" value="1"/>
</dbReference>
<dbReference type="InterPro" id="IPR002502">
    <property type="entry name" value="Amidase_domain"/>
</dbReference>
<protein>
    <submittedName>
        <fullName evidence="2">N-acetylmuramoyl-L-alanine amidase [Lactobacillus curieae]</fullName>
    </submittedName>
</protein>
<reference evidence="2 3" key="1">
    <citation type="submission" date="2018-11" db="EMBL/GenBank/DDBJ databases">
        <authorList>
            <person name="Wuyts S."/>
        </authorList>
    </citation>
    <scope>NUCLEOTIDE SEQUENCE [LARGE SCALE GENOMIC DNA]</scope>
    <source>
        <strain evidence="2">Lactobacillus mudanjiangensis AMBF249</strain>
    </source>
</reference>
<dbReference type="GO" id="GO:0009253">
    <property type="term" value="P:peptidoglycan catabolic process"/>
    <property type="evidence" value="ECO:0007669"/>
    <property type="project" value="InterPro"/>
</dbReference>
<keyword evidence="3" id="KW-1185">Reference proteome</keyword>
<dbReference type="Pfam" id="PF01510">
    <property type="entry name" value="Amidase_2"/>
    <property type="match status" value="1"/>
</dbReference>
<sequence length="410" mass="45597">MKLASTGSHILRAIATGVAVLGIGVAVQHTTAHAESVNSYISSQKIGHATITKSIWSGFPKYKYRNGVGKPEGVVVHETANSTSTIYGEIAYMKAHYSNAFVHSFVDASRIVNIANTNYLSWGAGPAANQRFVQFEQVEVHSKSAFAHQIANAAYYTAYLLKEYNLKPNDAAYDGKGTVWSHNAVSKFLGGTTHTDPVGYYASAGRKYFGQAYTMAQFYQQVKRQYNLLHGSSTSTYAKATYQKGSGSETAKLSSSYTKYRLYNHIKGTRATKKYTWTRSKAYAGKRVYIDEIGTKTASKSKWYRIRFRKSTSAQKYWVYKKALNFGTLTFNKDLTLQKTVKTTSNTATYNHIPNTHYLSKSVGSTASLQGQTVNINCEGIRTIDGVQTTWYRVVPTTGDPYWINATEFD</sequence>
<organism evidence="2 3">
    <name type="scientific">Lactiplantibacillus mudanjiangensis</name>
    <dbReference type="NCBI Taxonomy" id="1296538"/>
    <lineage>
        <taxon>Bacteria</taxon>
        <taxon>Bacillati</taxon>
        <taxon>Bacillota</taxon>
        <taxon>Bacilli</taxon>
        <taxon>Lactobacillales</taxon>
        <taxon>Lactobacillaceae</taxon>
        <taxon>Lactiplantibacillus</taxon>
    </lineage>
</organism>
<evidence type="ECO:0000313" key="3">
    <source>
        <dbReference type="Proteomes" id="UP000289996"/>
    </source>
</evidence>
<evidence type="ECO:0000313" key="2">
    <source>
        <dbReference type="EMBL" id="VDG28793.1"/>
    </source>
</evidence>
<dbReference type="AlphaFoldDB" id="A0A660E081"/>
<dbReference type="GO" id="GO:0008745">
    <property type="term" value="F:N-acetylmuramoyl-L-alanine amidase activity"/>
    <property type="evidence" value="ECO:0007669"/>
    <property type="project" value="InterPro"/>
</dbReference>
<evidence type="ECO:0000259" key="1">
    <source>
        <dbReference type="SMART" id="SM00644"/>
    </source>
</evidence>
<dbReference type="Proteomes" id="UP000289996">
    <property type="component" value="Unassembled WGS sequence"/>
</dbReference>
<dbReference type="SUPFAM" id="SSF82057">
    <property type="entry name" value="Prokaryotic SH3-related domain"/>
    <property type="match status" value="1"/>
</dbReference>
<accession>A0A660E081</accession>
<feature type="domain" description="N-acetylmuramoyl-L-alanine amidase" evidence="1">
    <location>
        <begin position="57"/>
        <end position="198"/>
    </location>
</feature>
<name>A0A660E081_9LACO</name>
<dbReference type="Gene3D" id="3.40.80.10">
    <property type="entry name" value="Peptidoglycan recognition protein-like"/>
    <property type="match status" value="1"/>
</dbReference>
<dbReference type="SMART" id="SM00644">
    <property type="entry name" value="Ami_2"/>
    <property type="match status" value="1"/>
</dbReference>
<gene>
    <name evidence="2" type="ORF">MUDAN_MDHGFNIF_03190</name>
</gene>
<proteinExistence type="predicted"/>
<dbReference type="InterPro" id="IPR036505">
    <property type="entry name" value="Amidase/PGRP_sf"/>
</dbReference>
<dbReference type="EMBL" id="UYIG01000124">
    <property type="protein sequence ID" value="VDG28793.1"/>
    <property type="molecule type" value="Genomic_DNA"/>
</dbReference>